<dbReference type="Proteomes" id="UP001348805">
    <property type="component" value="Segment"/>
</dbReference>
<protein>
    <submittedName>
        <fullName evidence="1">Uncharacterized protein</fullName>
    </submittedName>
</protein>
<keyword evidence="2" id="KW-1185">Reference proteome</keyword>
<sequence length="100" mass="11956">MFYKIYYIHINNVSDLNKLLSKLHNIGYQESYLSEFSFCPYIIIHKDFEKNKIPIYENINKGYLDMLKTKVILKENYDIDSFISHAYEIVDDNVNSNSLF</sequence>
<organism evidence="1 2">
    <name type="scientific">phage Lak_Megaphage_RVC_AP3_GC26</name>
    <dbReference type="NCBI Taxonomy" id="3109225"/>
    <lineage>
        <taxon>Viruses</taxon>
        <taxon>Duplodnaviria</taxon>
        <taxon>Heunggongvirae</taxon>
        <taxon>Uroviricota</taxon>
        <taxon>Caudoviricetes</taxon>
        <taxon>Caudoviricetes code 15 clade</taxon>
    </lineage>
</organism>
<name>A0ABZ0Z116_9CAUD</name>
<reference evidence="1 2" key="1">
    <citation type="submission" date="2023-11" db="EMBL/GenBank/DDBJ databases">
        <authorList>
            <person name="Cook R."/>
            <person name="Crisci M."/>
            <person name="Pye H."/>
            <person name="Adriaenssens E."/>
            <person name="Santini J."/>
        </authorList>
    </citation>
    <scope>NUCLEOTIDE SEQUENCE [LARGE SCALE GENOMIC DNA]</scope>
    <source>
        <strain evidence="1">Lak_Megaphage_RVC_AP3_GC26</strain>
    </source>
</reference>
<accession>A0ABZ0Z116</accession>
<proteinExistence type="predicted"/>
<evidence type="ECO:0000313" key="2">
    <source>
        <dbReference type="Proteomes" id="UP001348805"/>
    </source>
</evidence>
<evidence type="ECO:0000313" key="1">
    <source>
        <dbReference type="EMBL" id="WQJ51640.1"/>
    </source>
</evidence>
<dbReference type="EMBL" id="OR769219">
    <property type="protein sequence ID" value="WQJ51640.1"/>
    <property type="molecule type" value="Genomic_DNA"/>
</dbReference>